<accession>A0ABU4VE15</accession>
<protein>
    <submittedName>
        <fullName evidence="3">Acyltransferase</fullName>
        <ecNumber evidence="3">2.3.1.-</ecNumber>
    </submittedName>
</protein>
<name>A0ABU4VE15_9ACTN</name>
<comment type="caution">
    <text evidence="3">The sequence shown here is derived from an EMBL/GenBank/DDBJ whole genome shotgun (WGS) entry which is preliminary data.</text>
</comment>
<gene>
    <name evidence="3" type="ORF">SK069_00260</name>
</gene>
<evidence type="ECO:0000256" key="2">
    <source>
        <dbReference type="ARBA" id="ARBA00022679"/>
    </source>
</evidence>
<organism evidence="3 4">
    <name type="scientific">Patulibacter brassicae</name>
    <dbReference type="NCBI Taxonomy" id="1705717"/>
    <lineage>
        <taxon>Bacteria</taxon>
        <taxon>Bacillati</taxon>
        <taxon>Actinomycetota</taxon>
        <taxon>Thermoleophilia</taxon>
        <taxon>Solirubrobacterales</taxon>
        <taxon>Patulibacteraceae</taxon>
        <taxon>Patulibacter</taxon>
    </lineage>
</organism>
<keyword evidence="3" id="KW-0012">Acyltransferase</keyword>
<keyword evidence="4" id="KW-1185">Reference proteome</keyword>
<dbReference type="PANTHER" id="PTHR23416:SF23">
    <property type="entry name" value="ACETYLTRANSFERASE C18B11.09C-RELATED"/>
    <property type="match status" value="1"/>
</dbReference>
<evidence type="ECO:0000313" key="3">
    <source>
        <dbReference type="EMBL" id="MDX8150010.1"/>
    </source>
</evidence>
<dbReference type="InterPro" id="IPR051159">
    <property type="entry name" value="Hexapeptide_acetyltransf"/>
</dbReference>
<dbReference type="PANTHER" id="PTHR23416">
    <property type="entry name" value="SIALIC ACID SYNTHASE-RELATED"/>
    <property type="match status" value="1"/>
</dbReference>
<dbReference type="Gene3D" id="2.160.10.10">
    <property type="entry name" value="Hexapeptide repeat proteins"/>
    <property type="match status" value="1"/>
</dbReference>
<dbReference type="InterPro" id="IPR011004">
    <property type="entry name" value="Trimer_LpxA-like_sf"/>
</dbReference>
<sequence length="201" mass="22025">MTSPLRRLHLRLAQEADFRLPHLLSRLRRRWLILRHPSVEFDIHPTVRIGPGVRIVAPAGGRFVMGPFGEIRRGGLFELGQGAEIVCGERVRFTHSPLVQITTRLEIGDGAGLGQGTAIFDGRHGWDDTSRAWYDQEYLFNPIRIGRDAAIFSKCTITASIGDRAVVAANSVVNRDLPADVMAGGIPARTIRALGTTAPDA</sequence>
<dbReference type="SUPFAM" id="SSF51161">
    <property type="entry name" value="Trimeric LpxA-like enzymes"/>
    <property type="match status" value="1"/>
</dbReference>
<evidence type="ECO:0000313" key="4">
    <source>
        <dbReference type="Proteomes" id="UP001277761"/>
    </source>
</evidence>
<proteinExistence type="inferred from homology"/>
<dbReference type="RefSeq" id="WP_319952163.1">
    <property type="nucleotide sequence ID" value="NZ_JAXAVX010000001.1"/>
</dbReference>
<dbReference type="EMBL" id="JAXAVX010000001">
    <property type="protein sequence ID" value="MDX8150010.1"/>
    <property type="molecule type" value="Genomic_DNA"/>
</dbReference>
<dbReference type="GO" id="GO:0016746">
    <property type="term" value="F:acyltransferase activity"/>
    <property type="evidence" value="ECO:0007669"/>
    <property type="project" value="UniProtKB-KW"/>
</dbReference>
<comment type="similarity">
    <text evidence="1">Belongs to the transferase hexapeptide repeat family.</text>
</comment>
<dbReference type="EC" id="2.3.1.-" evidence="3"/>
<dbReference type="CDD" id="cd04647">
    <property type="entry name" value="LbH_MAT_like"/>
    <property type="match status" value="1"/>
</dbReference>
<dbReference type="Proteomes" id="UP001277761">
    <property type="component" value="Unassembled WGS sequence"/>
</dbReference>
<evidence type="ECO:0000256" key="1">
    <source>
        <dbReference type="ARBA" id="ARBA00007274"/>
    </source>
</evidence>
<keyword evidence="2 3" id="KW-0808">Transferase</keyword>
<reference evidence="3 4" key="1">
    <citation type="submission" date="2023-11" db="EMBL/GenBank/DDBJ databases">
        <authorList>
            <person name="Xu M."/>
            <person name="Jiang T."/>
        </authorList>
    </citation>
    <scope>NUCLEOTIDE SEQUENCE [LARGE SCALE GENOMIC DNA]</scope>
    <source>
        <strain evidence="3 4">SD</strain>
    </source>
</reference>